<feature type="region of interest" description="Disordered" evidence="1">
    <location>
        <begin position="48"/>
        <end position="75"/>
    </location>
</feature>
<feature type="compositionally biased region" description="Polar residues" evidence="1">
    <location>
        <begin position="169"/>
        <end position="182"/>
    </location>
</feature>
<keyword evidence="5" id="KW-1185">Reference proteome</keyword>
<gene>
    <name evidence="3" type="ORF">QR98_0058870</name>
    <name evidence="2" type="ORF">SSS_8776</name>
</gene>
<reference evidence="4" key="4">
    <citation type="submission" date="2022-06" db="UniProtKB">
        <authorList>
            <consortium name="EnsemblMetazoa"/>
        </authorList>
    </citation>
    <scope>IDENTIFICATION</scope>
</reference>
<name>A0A132A8V8_SARSC</name>
<proteinExistence type="predicted"/>
<evidence type="ECO:0000313" key="4">
    <source>
        <dbReference type="EnsemblMetazoa" id="KAF7496625.1"/>
    </source>
</evidence>
<evidence type="ECO:0000313" key="6">
    <source>
        <dbReference type="Proteomes" id="UP000616769"/>
    </source>
</evidence>
<organism evidence="3 6">
    <name type="scientific">Sarcoptes scabiei</name>
    <name type="common">Itch mite</name>
    <name type="synonym">Acarus scabiei</name>
    <dbReference type="NCBI Taxonomy" id="52283"/>
    <lineage>
        <taxon>Eukaryota</taxon>
        <taxon>Metazoa</taxon>
        <taxon>Ecdysozoa</taxon>
        <taxon>Arthropoda</taxon>
        <taxon>Chelicerata</taxon>
        <taxon>Arachnida</taxon>
        <taxon>Acari</taxon>
        <taxon>Acariformes</taxon>
        <taxon>Sarcoptiformes</taxon>
        <taxon>Astigmata</taxon>
        <taxon>Psoroptidia</taxon>
        <taxon>Sarcoptoidea</taxon>
        <taxon>Sarcoptidae</taxon>
        <taxon>Sarcoptinae</taxon>
        <taxon>Sarcoptes</taxon>
    </lineage>
</organism>
<accession>A0A132A8V8</accession>
<evidence type="ECO:0000256" key="1">
    <source>
        <dbReference type="SAM" id="MobiDB-lite"/>
    </source>
</evidence>
<dbReference type="EMBL" id="JXLN01011555">
    <property type="protein sequence ID" value="KPM07394.1"/>
    <property type="molecule type" value="Genomic_DNA"/>
</dbReference>
<feature type="compositionally biased region" description="Polar residues" evidence="1">
    <location>
        <begin position="95"/>
        <end position="110"/>
    </location>
</feature>
<dbReference type="Proteomes" id="UP000070412">
    <property type="component" value="Unassembled WGS sequence"/>
</dbReference>
<dbReference type="EnsemblMetazoa" id="SSS_8776s_mrna">
    <property type="protein sequence ID" value="KAF7496625.1"/>
    <property type="gene ID" value="SSS_8776"/>
</dbReference>
<dbReference type="Proteomes" id="UP000616769">
    <property type="component" value="Unassembled WGS sequence"/>
</dbReference>
<reference evidence="2" key="3">
    <citation type="submission" date="2020-01" db="EMBL/GenBank/DDBJ databases">
        <authorList>
            <person name="Korhonen P.K.K."/>
            <person name="Guangxu M.G."/>
            <person name="Wang T.W."/>
            <person name="Stroehlein A.J.S."/>
            <person name="Young N.D."/>
            <person name="Ang C.-S.A."/>
            <person name="Fernando D.W.F."/>
            <person name="Lu H.L."/>
            <person name="Taylor S.T."/>
            <person name="Ehtesham M.E.M."/>
            <person name="Najaraj S.H.N."/>
            <person name="Harsha G.H.G."/>
            <person name="Madugundu A.M."/>
            <person name="Renuse S.R."/>
            <person name="Holt D.H."/>
            <person name="Pandey A.P."/>
            <person name="Papenfuss A.P."/>
            <person name="Gasser R.B.G."/>
            <person name="Fischer K.F."/>
        </authorList>
    </citation>
    <scope>NUCLEOTIDE SEQUENCE</scope>
    <source>
        <strain evidence="2">SSS_KF_BRIS2020</strain>
    </source>
</reference>
<feature type="region of interest" description="Disordered" evidence="1">
    <location>
        <begin position="165"/>
        <end position="186"/>
    </location>
</feature>
<protein>
    <submittedName>
        <fullName evidence="3 4">Uncharacterized protein</fullName>
    </submittedName>
</protein>
<evidence type="ECO:0000313" key="3">
    <source>
        <dbReference type="EMBL" id="KPM07394.1"/>
    </source>
</evidence>
<dbReference type="VEuPathDB" id="VectorBase:SSCA001517"/>
<dbReference type="OrthoDB" id="10591161at2759"/>
<feature type="compositionally biased region" description="Basic and acidic residues" evidence="1">
    <location>
        <begin position="292"/>
        <end position="316"/>
    </location>
</feature>
<feature type="region of interest" description="Disordered" evidence="1">
    <location>
        <begin position="292"/>
        <end position="325"/>
    </location>
</feature>
<evidence type="ECO:0000313" key="5">
    <source>
        <dbReference type="Proteomes" id="UP000070412"/>
    </source>
</evidence>
<dbReference type="EMBL" id="WVUK01000003">
    <property type="protein sequence ID" value="KAF7496625.1"/>
    <property type="molecule type" value="Genomic_DNA"/>
</dbReference>
<feature type="compositionally biased region" description="Basic and acidic residues" evidence="1">
    <location>
        <begin position="49"/>
        <end position="59"/>
    </location>
</feature>
<reference evidence="5" key="2">
    <citation type="journal article" date="2020" name="PLoS Negl. Trop. Dis.">
        <title>High-quality nuclear genome for Sarcoptes scabiei-A critical resource for a neglected parasite.</title>
        <authorList>
            <person name="Korhonen P.K."/>
            <person name="Gasser R.B."/>
            <person name="Ma G."/>
            <person name="Wang T."/>
            <person name="Stroehlein A.J."/>
            <person name="Young N.D."/>
            <person name="Ang C.S."/>
            <person name="Fernando D.D."/>
            <person name="Lu H.C."/>
            <person name="Taylor S."/>
            <person name="Reynolds S.L."/>
            <person name="Mofiz E."/>
            <person name="Najaraj S.H."/>
            <person name="Gowda H."/>
            <person name="Madugundu A."/>
            <person name="Renuse S."/>
            <person name="Holt D."/>
            <person name="Pandey A."/>
            <person name="Papenfuss A.T."/>
            <person name="Fischer K."/>
        </authorList>
    </citation>
    <scope>NUCLEOTIDE SEQUENCE [LARGE SCALE GENOMIC DNA]</scope>
</reference>
<dbReference type="AlphaFoldDB" id="A0A132A8V8"/>
<reference evidence="3 6" key="1">
    <citation type="journal article" date="2015" name="Parasit. Vectors">
        <title>Draft genome of the scabies mite.</title>
        <authorList>
            <person name="Rider S.D.Jr."/>
            <person name="Morgan M.S."/>
            <person name="Arlian L.G."/>
        </authorList>
    </citation>
    <scope>NUCLEOTIDE SEQUENCE [LARGE SCALE GENOMIC DNA]</scope>
    <source>
        <strain evidence="3">Arlian Lab</strain>
    </source>
</reference>
<sequence>MCDREDDGGQKAMNRPKRLAAERAKAYLHDNYDWNEDRALQKALEVSLEEEKIRSRQEGESLPQRSAAIKSSNSTKKDFVSKNFNDFFGSKENNRFTNDIDSIETSSTSNEQRRRKNSFDVHSIVDSSPLNIDYSNEIRESSERFCSIKQTTNLSDRINKLKADKHSNLSENSSNSDQNANNGDDKSIRYLENDAIRKTISAQRKFASKTSYSIRNRFDWDTIPDDDSMIDNRNSEFDSDTEPIEFDKDFEIFPNQQINFSDFITWVCHTDIEDIKNMAYVQFPKIYSKSRDADRMPNKISKHQEIEDDRDQRTSEFDNSNSKSD</sequence>
<feature type="region of interest" description="Disordered" evidence="1">
    <location>
        <begin position="95"/>
        <end position="120"/>
    </location>
</feature>
<evidence type="ECO:0000313" key="2">
    <source>
        <dbReference type="EMBL" id="KAF7496625.1"/>
    </source>
</evidence>